<evidence type="ECO:0000256" key="3">
    <source>
        <dbReference type="ARBA" id="ARBA00022827"/>
    </source>
</evidence>
<accession>A0A1A8XPE1</accession>
<organism evidence="7 8">
    <name type="scientific">Candidatus Accumulibacter aalborgensis</name>
    <dbReference type="NCBI Taxonomy" id="1860102"/>
    <lineage>
        <taxon>Bacteria</taxon>
        <taxon>Pseudomonadati</taxon>
        <taxon>Pseudomonadota</taxon>
        <taxon>Betaproteobacteria</taxon>
        <taxon>Candidatus Accumulibacter</taxon>
    </lineage>
</organism>
<reference evidence="7 8" key="1">
    <citation type="submission" date="2016-06" db="EMBL/GenBank/DDBJ databases">
        <authorList>
            <person name="Kjaerup R.B."/>
            <person name="Dalgaard T.S."/>
            <person name="Juul-Madsen H.R."/>
        </authorList>
    </citation>
    <scope>NUCLEOTIDE SEQUENCE [LARGE SCALE GENOMIC DNA]</scope>
    <source>
        <strain evidence="7">3</strain>
    </source>
</reference>
<feature type="domain" description="FAD dependent oxidoreductase" evidence="6">
    <location>
        <begin position="8"/>
        <end position="372"/>
    </location>
</feature>
<evidence type="ECO:0000259" key="6">
    <source>
        <dbReference type="Pfam" id="PF01266"/>
    </source>
</evidence>
<sequence length="378" mass="39541">MMESVAAAVIGAGVVGLACARALARRGIETLILERNGAFGSETSARNSEVIHAGIYYPTGSLKARLCVAGRGQLYDFCATHGVSHRRCGKLIVATSSTQTDRLSALQRQGAANGVDDLRLLSIAEVRAQEPELRCAAALLSPSTGIIDSHGLMLALLGDAERAGAVLALRSPLCSGSVEQSGLLLASGGADPLRLRAAMMINATGLWAPQVAASLAGFPTALIPQNFHAKGNYYALAGRSPFARLIYPLPEVGGLGVHLTLDLGGQARFGPDVEWLPDPTPGRPIGDLDYRVDPARADAFYAEIRRYWPGLPDDALAPAYAGIRPKISGRSDPAADFVIQGPRQHGIAGLINLFGIESPGLTSCLAIADHVVAELELG</sequence>
<protein>
    <submittedName>
        <fullName evidence="7">FAD dependent oxidoreductase</fullName>
    </submittedName>
</protein>
<evidence type="ECO:0000313" key="7">
    <source>
        <dbReference type="EMBL" id="SBT06307.1"/>
    </source>
</evidence>
<keyword evidence="4" id="KW-0560">Oxidoreductase</keyword>
<dbReference type="AlphaFoldDB" id="A0A1A8XPE1"/>
<dbReference type="STRING" id="1860102.ACCAA_310056"/>
<dbReference type="EMBL" id="FLQX01000107">
    <property type="protein sequence ID" value="SBT06307.1"/>
    <property type="molecule type" value="Genomic_DNA"/>
</dbReference>
<dbReference type="Gene3D" id="3.50.50.60">
    <property type="entry name" value="FAD/NAD(P)-binding domain"/>
    <property type="match status" value="1"/>
</dbReference>
<keyword evidence="8" id="KW-1185">Reference proteome</keyword>
<dbReference type="Pfam" id="PF01266">
    <property type="entry name" value="DAO"/>
    <property type="match status" value="1"/>
</dbReference>
<dbReference type="GO" id="GO:0047545">
    <property type="term" value="F:(S)-2-hydroxyglutarate dehydrogenase activity"/>
    <property type="evidence" value="ECO:0007669"/>
    <property type="project" value="TreeGrafter"/>
</dbReference>
<dbReference type="InterPro" id="IPR036188">
    <property type="entry name" value="FAD/NAD-bd_sf"/>
</dbReference>
<evidence type="ECO:0000256" key="1">
    <source>
        <dbReference type="ARBA" id="ARBA00001974"/>
    </source>
</evidence>
<evidence type="ECO:0000256" key="5">
    <source>
        <dbReference type="ARBA" id="ARBA00037941"/>
    </source>
</evidence>
<keyword evidence="3" id="KW-0274">FAD</keyword>
<name>A0A1A8XPE1_9PROT</name>
<comment type="cofactor">
    <cofactor evidence="1">
        <name>FAD</name>
        <dbReference type="ChEBI" id="CHEBI:57692"/>
    </cofactor>
</comment>
<evidence type="ECO:0000256" key="2">
    <source>
        <dbReference type="ARBA" id="ARBA00022630"/>
    </source>
</evidence>
<dbReference type="PANTHER" id="PTHR43104:SF4">
    <property type="entry name" value="L-2-HYDROXYGLUTARATE DEHYDROGENASE, MITOCHONDRIAL"/>
    <property type="match status" value="1"/>
</dbReference>
<evidence type="ECO:0000313" key="8">
    <source>
        <dbReference type="Proteomes" id="UP000199169"/>
    </source>
</evidence>
<proteinExistence type="inferred from homology"/>
<dbReference type="Proteomes" id="UP000199169">
    <property type="component" value="Unassembled WGS sequence"/>
</dbReference>
<dbReference type="PANTHER" id="PTHR43104">
    <property type="entry name" value="L-2-HYDROXYGLUTARATE DEHYDROGENASE, MITOCHONDRIAL"/>
    <property type="match status" value="1"/>
</dbReference>
<comment type="similarity">
    <text evidence="5">Belongs to the L2HGDH family.</text>
</comment>
<gene>
    <name evidence="7" type="ORF">ACCAA_310056</name>
</gene>
<dbReference type="InterPro" id="IPR006076">
    <property type="entry name" value="FAD-dep_OxRdtase"/>
</dbReference>
<dbReference type="Gene3D" id="3.30.9.10">
    <property type="entry name" value="D-Amino Acid Oxidase, subunit A, domain 2"/>
    <property type="match status" value="1"/>
</dbReference>
<keyword evidence="2" id="KW-0285">Flavoprotein</keyword>
<evidence type="ECO:0000256" key="4">
    <source>
        <dbReference type="ARBA" id="ARBA00023002"/>
    </source>
</evidence>
<dbReference type="SUPFAM" id="SSF51905">
    <property type="entry name" value="FAD/NAD(P)-binding domain"/>
    <property type="match status" value="1"/>
</dbReference>